<dbReference type="AlphaFoldDB" id="A0A318IA91"/>
<sequence>MKKLVFFAIMAVVLVAIGSTTTSCKDKKSVADSIRIDSLQVDSTTRDTLESIIEEQPMPKAADELFDDFVFNFAANRKLQLTRIKFPLDVYQNDKVVKRIEKKDWRMEHFFMKQGYYTLIFDNVKQMDLVKDTTIDHVVIEKITFKNKSVKQYLFNRINGHWTLTSMCLKHISETTNASFLQFYQRFASDSAFQVQSLSDLVEFTAPDPDDDFSSITGSITPEQWPSFKPWLIPDGEIYNIIYGQKYTESNRKLFVIRGVANGMETEMNFKVVKGKWKLMKFNS</sequence>
<dbReference type="OrthoDB" id="1041782at2"/>
<name>A0A318IA91_9BACT</name>
<accession>A0A318IA91</accession>
<reference evidence="2 3" key="1">
    <citation type="submission" date="2018-05" db="EMBL/GenBank/DDBJ databases">
        <title>Genomic Encyclopedia of Type Strains, Phase I: the one thousand microbial genomes (KMG-I) project.</title>
        <authorList>
            <person name="Kyrpides N."/>
        </authorList>
    </citation>
    <scope>NUCLEOTIDE SEQUENCE [LARGE SCALE GENOMIC DNA]</scope>
    <source>
        <strain evidence="2 3">DSM 15611</strain>
    </source>
</reference>
<feature type="signal peptide" evidence="1">
    <location>
        <begin position="1"/>
        <end position="18"/>
    </location>
</feature>
<dbReference type="EMBL" id="QJJX01000016">
    <property type="protein sequence ID" value="PXX21781.1"/>
    <property type="molecule type" value="Genomic_DNA"/>
</dbReference>
<dbReference type="Pfam" id="PF14254">
    <property type="entry name" value="DUF4348"/>
    <property type="match status" value="1"/>
</dbReference>
<organism evidence="2 3">
    <name type="scientific">Hoylesella shahii DSM 15611 = JCM 12083</name>
    <dbReference type="NCBI Taxonomy" id="1122991"/>
    <lineage>
        <taxon>Bacteria</taxon>
        <taxon>Pseudomonadati</taxon>
        <taxon>Bacteroidota</taxon>
        <taxon>Bacteroidia</taxon>
        <taxon>Bacteroidales</taxon>
        <taxon>Prevotellaceae</taxon>
        <taxon>Hoylesella</taxon>
    </lineage>
</organism>
<feature type="chain" id="PRO_5016316974" evidence="1">
    <location>
        <begin position="19"/>
        <end position="284"/>
    </location>
</feature>
<evidence type="ECO:0000256" key="1">
    <source>
        <dbReference type="SAM" id="SignalP"/>
    </source>
</evidence>
<dbReference type="PROSITE" id="PS51257">
    <property type="entry name" value="PROKAR_LIPOPROTEIN"/>
    <property type="match status" value="1"/>
</dbReference>
<dbReference type="STRING" id="1122991.GCA_000613445_02985"/>
<evidence type="ECO:0000313" key="3">
    <source>
        <dbReference type="Proteomes" id="UP000248314"/>
    </source>
</evidence>
<keyword evidence="1" id="KW-0732">Signal</keyword>
<keyword evidence="3" id="KW-1185">Reference proteome</keyword>
<comment type="caution">
    <text evidence="2">The sequence shown here is derived from an EMBL/GenBank/DDBJ whole genome shotgun (WGS) entry which is preliminary data.</text>
</comment>
<gene>
    <name evidence="2" type="ORF">EJ73_01563</name>
</gene>
<dbReference type="Proteomes" id="UP000248314">
    <property type="component" value="Unassembled WGS sequence"/>
</dbReference>
<dbReference type="RefSeq" id="WP_025815331.1">
    <property type="nucleotide sequence ID" value="NZ_BAIZ01000003.1"/>
</dbReference>
<protein>
    <submittedName>
        <fullName evidence="2">Uncharacterized protein DUF4348</fullName>
    </submittedName>
</protein>
<evidence type="ECO:0000313" key="2">
    <source>
        <dbReference type="EMBL" id="PXX21781.1"/>
    </source>
</evidence>
<dbReference type="Gene3D" id="3.10.450.410">
    <property type="match status" value="2"/>
</dbReference>
<proteinExistence type="predicted"/>
<dbReference type="InterPro" id="IPR025590">
    <property type="entry name" value="DUF4348"/>
</dbReference>